<reference evidence="3" key="2">
    <citation type="submission" date="2015-07" db="EMBL/GenBank/DDBJ databases">
        <title>Contrasting host-pathogen interactions and genome evolution in two generalist and specialist microsporidian pathogens of mosquitoes.</title>
        <authorList>
            <consortium name="The Broad Institute Genomics Platform"/>
            <consortium name="The Broad Institute Genome Sequencing Center for Infectious Disease"/>
            <person name="Cuomo C.A."/>
            <person name="Sanscrainte N.D."/>
            <person name="Goldberg J.M."/>
            <person name="Heiman D."/>
            <person name="Young S."/>
            <person name="Zeng Q."/>
            <person name="Becnel J.J."/>
            <person name="Birren B.W."/>
        </authorList>
    </citation>
    <scope>NUCLEOTIDE SEQUENCE [LARGE SCALE GENOMIC DNA]</scope>
    <source>
        <strain evidence="3">USNM 41457</strain>
    </source>
</reference>
<gene>
    <name evidence="2" type="ORF">EDEG_00838</name>
</gene>
<protein>
    <submittedName>
        <fullName evidence="2">Uncharacterized protein</fullName>
    </submittedName>
</protein>
<comment type="caution">
    <text evidence="2">The sequence shown here is derived from an EMBL/GenBank/DDBJ whole genome shotgun (WGS) entry which is preliminary data.</text>
</comment>
<dbReference type="InParanoid" id="J9DUW8"/>
<dbReference type="HOGENOM" id="CLU_946732_0_0_1"/>
<dbReference type="AlphaFoldDB" id="J9DUW8"/>
<feature type="transmembrane region" description="Helical" evidence="1">
    <location>
        <begin position="33"/>
        <end position="54"/>
    </location>
</feature>
<keyword evidence="1" id="KW-0472">Membrane</keyword>
<dbReference type="EMBL" id="AFBI03000010">
    <property type="protein sequence ID" value="EJW05057.1"/>
    <property type="molecule type" value="Genomic_DNA"/>
</dbReference>
<reference evidence="2 3" key="1">
    <citation type="submission" date="2011-08" db="EMBL/GenBank/DDBJ databases">
        <authorList>
            <person name="Liu Z.J."/>
            <person name="Shi F.L."/>
            <person name="Lu J.Q."/>
            <person name="Li M."/>
            <person name="Wang Z.L."/>
        </authorList>
    </citation>
    <scope>NUCLEOTIDE SEQUENCE [LARGE SCALE GENOMIC DNA]</scope>
    <source>
        <strain evidence="2 3">USNM 41457</strain>
    </source>
</reference>
<proteinExistence type="predicted"/>
<evidence type="ECO:0000313" key="2">
    <source>
        <dbReference type="EMBL" id="EJW05057.1"/>
    </source>
</evidence>
<name>J9DUW8_EDHAE</name>
<keyword evidence="1" id="KW-1133">Transmembrane helix</keyword>
<sequence length="294" mass="34456">MVETGENAKAGGDKNNVDDNSNKVAKCFFNSNVAVSLLLVGLVLLILFIFGWILKRKKDKIRAKVRSKLAKTQIKPPEIKLRSFWAKNLHEENQKLVKEFFKNFESFWSDSSLYNEHSQKQMLEFVCIWNYLNKEMKNDIKILADENQARDLISKQASIYDNILEIFGFDVSKITQTQATSLYIKEYEEFCKIITELLKKVNEKYETCDLNLSEANEIIQDIKSDEILNCKINAKFQSDDYIEDAKDSVFEKKKIHYDIVRRMEMYSIKYLEIVEKILVKASVDKQNEMRHALE</sequence>
<dbReference type="VEuPathDB" id="MicrosporidiaDB:EDEG_00838"/>
<keyword evidence="3" id="KW-1185">Reference proteome</keyword>
<keyword evidence="1" id="KW-0812">Transmembrane</keyword>
<dbReference type="Proteomes" id="UP000003163">
    <property type="component" value="Unassembled WGS sequence"/>
</dbReference>
<evidence type="ECO:0000313" key="3">
    <source>
        <dbReference type="Proteomes" id="UP000003163"/>
    </source>
</evidence>
<organism evidence="2 3">
    <name type="scientific">Edhazardia aedis (strain USNM 41457)</name>
    <name type="common">Microsporidian parasite</name>
    <dbReference type="NCBI Taxonomy" id="1003232"/>
    <lineage>
        <taxon>Eukaryota</taxon>
        <taxon>Fungi</taxon>
        <taxon>Fungi incertae sedis</taxon>
        <taxon>Microsporidia</taxon>
        <taxon>Edhazardia</taxon>
    </lineage>
</organism>
<accession>J9DUW8</accession>
<evidence type="ECO:0000256" key="1">
    <source>
        <dbReference type="SAM" id="Phobius"/>
    </source>
</evidence>